<reference evidence="3 4" key="1">
    <citation type="journal article" date="2019" name="Nat. Med.">
        <title>A library of human gut bacterial isolates paired with longitudinal multiomics data enables mechanistic microbiome research.</title>
        <authorList>
            <person name="Poyet M."/>
            <person name="Groussin M."/>
            <person name="Gibbons S.M."/>
            <person name="Avila-Pacheco J."/>
            <person name="Jiang X."/>
            <person name="Kearney S.M."/>
            <person name="Perrotta A.R."/>
            <person name="Berdy B."/>
            <person name="Zhao S."/>
            <person name="Lieberman T.D."/>
            <person name="Swanson P.K."/>
            <person name="Smith M."/>
            <person name="Roesemann S."/>
            <person name="Alexander J.E."/>
            <person name="Rich S.A."/>
            <person name="Livny J."/>
            <person name="Vlamakis H."/>
            <person name="Clish C."/>
            <person name="Bullock K."/>
            <person name="Deik A."/>
            <person name="Scott J."/>
            <person name="Pierce K.A."/>
            <person name="Xavier R.J."/>
            <person name="Alm E.J."/>
        </authorList>
    </citation>
    <scope>NUCLEOTIDE SEQUENCE [LARGE SCALE GENOMIC DNA]</scope>
    <source>
        <strain evidence="3 4">BIOML-A266</strain>
    </source>
</reference>
<keyword evidence="2" id="KW-0812">Transmembrane</keyword>
<gene>
    <name evidence="3" type="ORF">F2Y10_07965</name>
</gene>
<comment type="caution">
    <text evidence="3">The sequence shown here is derived from an EMBL/GenBank/DDBJ whole genome shotgun (WGS) entry which is preliminary data.</text>
</comment>
<feature type="region of interest" description="Disordered" evidence="1">
    <location>
        <begin position="224"/>
        <end position="250"/>
    </location>
</feature>
<sequence>MKQNKDWTDVMRSALRDAEVTPPADGWARLERELGPAPRISVLRSQWPRIAAAAAAVLIFLGGGGYLLHENRDLGDKGFVIATATDSGSSAADMTQVEETPAGAGDGNLAGTLRAAVPTEEAVRAAALPGEESGAGTAPGIAPGRDALAAADMRGFEDGRAAALTSGAAPAGNAAVENAAAGSVAAENAVAGNEAAGNGSAAAAGAGDAASAGTRSAVRAAVAGQASATDGTRGKDGAGQTVQSRKYPGTYDYLADDMQEHRRPRRRTSVSLFAAGGVTGSSGASGGVGSHLVMSDVLVGGTNGTMAQLKYNYEDYSFRHHQPLSFGLSVRKEFAYGLSLESGVNYTLLWSDVSMQSGGEDISQKLHFIGVPLRLNWQFLETGRFSMYVGAGGMLEKCVSAKFGTKSVDEPKVQWSVAGAVGAQYRLGNYVGLYFEPEVSHYFTETTLRTSRTDSSLSLTLRLGVRLSF</sequence>
<dbReference type="Gene3D" id="2.40.160.20">
    <property type="match status" value="1"/>
</dbReference>
<protein>
    <submittedName>
        <fullName evidence="3">Uncharacterized protein</fullName>
    </submittedName>
</protein>
<evidence type="ECO:0000256" key="1">
    <source>
        <dbReference type="SAM" id="MobiDB-lite"/>
    </source>
</evidence>
<evidence type="ECO:0000313" key="3">
    <source>
        <dbReference type="EMBL" id="KAA2378982.1"/>
    </source>
</evidence>
<evidence type="ECO:0000256" key="2">
    <source>
        <dbReference type="SAM" id="Phobius"/>
    </source>
</evidence>
<proteinExistence type="predicted"/>
<dbReference type="Proteomes" id="UP000322940">
    <property type="component" value="Unassembled WGS sequence"/>
</dbReference>
<dbReference type="InterPro" id="IPR011250">
    <property type="entry name" value="OMP/PagP_B-barrel"/>
</dbReference>
<name>A0A5B3H0C8_9BACT</name>
<dbReference type="EMBL" id="VVXH01000006">
    <property type="protein sequence ID" value="KAA2378982.1"/>
    <property type="molecule type" value="Genomic_DNA"/>
</dbReference>
<evidence type="ECO:0000313" key="4">
    <source>
        <dbReference type="Proteomes" id="UP000322940"/>
    </source>
</evidence>
<keyword evidence="2" id="KW-0472">Membrane</keyword>
<dbReference type="SUPFAM" id="SSF56925">
    <property type="entry name" value="OMPA-like"/>
    <property type="match status" value="1"/>
</dbReference>
<dbReference type="RefSeq" id="WP_026318260.1">
    <property type="nucleotide sequence ID" value="NZ_CP102251.1"/>
</dbReference>
<organism evidence="3 4">
    <name type="scientific">Alistipes onderdonkii</name>
    <dbReference type="NCBI Taxonomy" id="328813"/>
    <lineage>
        <taxon>Bacteria</taxon>
        <taxon>Pseudomonadati</taxon>
        <taxon>Bacteroidota</taxon>
        <taxon>Bacteroidia</taxon>
        <taxon>Bacteroidales</taxon>
        <taxon>Rikenellaceae</taxon>
        <taxon>Alistipes</taxon>
    </lineage>
</organism>
<accession>A0A5B3H0C8</accession>
<keyword evidence="2" id="KW-1133">Transmembrane helix</keyword>
<feature type="transmembrane region" description="Helical" evidence="2">
    <location>
        <begin position="50"/>
        <end position="68"/>
    </location>
</feature>
<dbReference type="AlphaFoldDB" id="A0A5B3H0C8"/>